<evidence type="ECO:0000259" key="7">
    <source>
        <dbReference type="Pfam" id="PF07980"/>
    </source>
</evidence>
<dbReference type="SUPFAM" id="SSF48452">
    <property type="entry name" value="TPR-like"/>
    <property type="match status" value="1"/>
</dbReference>
<feature type="signal peptide" evidence="6">
    <location>
        <begin position="1"/>
        <end position="22"/>
    </location>
</feature>
<evidence type="ECO:0000256" key="5">
    <source>
        <dbReference type="ARBA" id="ARBA00023237"/>
    </source>
</evidence>
<evidence type="ECO:0000259" key="8">
    <source>
        <dbReference type="Pfam" id="PF14322"/>
    </source>
</evidence>
<keyword evidence="4" id="KW-0472">Membrane</keyword>
<reference evidence="9 10" key="1">
    <citation type="submission" date="2017-02" db="EMBL/GenBank/DDBJ databases">
        <authorList>
            <person name="Peterson S.W."/>
        </authorList>
    </citation>
    <scope>NUCLEOTIDE SEQUENCE [LARGE SCALE GENOMIC DNA]</scope>
    <source>
        <strain evidence="9 10">DSM 18108</strain>
    </source>
</reference>
<evidence type="ECO:0000313" key="10">
    <source>
        <dbReference type="Proteomes" id="UP000190166"/>
    </source>
</evidence>
<dbReference type="Proteomes" id="UP000190166">
    <property type="component" value="Unassembled WGS sequence"/>
</dbReference>
<dbReference type="Pfam" id="PF14322">
    <property type="entry name" value="SusD-like_3"/>
    <property type="match status" value="1"/>
</dbReference>
<accession>A0A1T5NJK1</accession>
<dbReference type="STRING" id="393003.SAMN05660461_1888"/>
<organism evidence="9 10">
    <name type="scientific">Chitinophaga ginsengisegetis</name>
    <dbReference type="NCBI Taxonomy" id="393003"/>
    <lineage>
        <taxon>Bacteria</taxon>
        <taxon>Pseudomonadati</taxon>
        <taxon>Bacteroidota</taxon>
        <taxon>Chitinophagia</taxon>
        <taxon>Chitinophagales</taxon>
        <taxon>Chitinophagaceae</taxon>
        <taxon>Chitinophaga</taxon>
    </lineage>
</organism>
<dbReference type="InterPro" id="IPR011990">
    <property type="entry name" value="TPR-like_helical_dom_sf"/>
</dbReference>
<dbReference type="InterPro" id="IPR033985">
    <property type="entry name" value="SusD-like_N"/>
</dbReference>
<dbReference type="Gene3D" id="1.25.40.390">
    <property type="match status" value="1"/>
</dbReference>
<evidence type="ECO:0000256" key="4">
    <source>
        <dbReference type="ARBA" id="ARBA00023136"/>
    </source>
</evidence>
<dbReference type="PROSITE" id="PS51257">
    <property type="entry name" value="PROKAR_LIPOPROTEIN"/>
    <property type="match status" value="1"/>
</dbReference>
<feature type="domain" description="SusD-like N-terminal" evidence="8">
    <location>
        <begin position="20"/>
        <end position="224"/>
    </location>
</feature>
<dbReference type="AlphaFoldDB" id="A0A1T5NJK1"/>
<dbReference type="InterPro" id="IPR012944">
    <property type="entry name" value="SusD_RagB_dom"/>
</dbReference>
<proteinExistence type="inferred from homology"/>
<keyword evidence="5" id="KW-0998">Cell outer membrane</keyword>
<keyword evidence="3 6" id="KW-0732">Signal</keyword>
<dbReference type="GO" id="GO:0009279">
    <property type="term" value="C:cell outer membrane"/>
    <property type="evidence" value="ECO:0007669"/>
    <property type="project" value="UniProtKB-SubCell"/>
</dbReference>
<keyword evidence="10" id="KW-1185">Reference proteome</keyword>
<gene>
    <name evidence="9" type="ORF">SAMN05660461_1888</name>
</gene>
<protein>
    <submittedName>
        <fullName evidence="9">Starch-binding associating with outer membrane</fullName>
    </submittedName>
</protein>
<name>A0A1T5NJK1_9BACT</name>
<evidence type="ECO:0000256" key="3">
    <source>
        <dbReference type="ARBA" id="ARBA00022729"/>
    </source>
</evidence>
<evidence type="ECO:0000256" key="1">
    <source>
        <dbReference type="ARBA" id="ARBA00004442"/>
    </source>
</evidence>
<feature type="chain" id="PRO_5012233871" evidence="6">
    <location>
        <begin position="23"/>
        <end position="572"/>
    </location>
</feature>
<evidence type="ECO:0000256" key="6">
    <source>
        <dbReference type="SAM" id="SignalP"/>
    </source>
</evidence>
<feature type="domain" description="RagB/SusD" evidence="7">
    <location>
        <begin position="279"/>
        <end position="572"/>
    </location>
</feature>
<evidence type="ECO:0000256" key="2">
    <source>
        <dbReference type="ARBA" id="ARBA00006275"/>
    </source>
</evidence>
<comment type="subcellular location">
    <subcellularLocation>
        <location evidence="1">Cell outer membrane</location>
    </subcellularLocation>
</comment>
<evidence type="ECO:0000313" key="9">
    <source>
        <dbReference type="EMBL" id="SKD00615.1"/>
    </source>
</evidence>
<dbReference type="Pfam" id="PF07980">
    <property type="entry name" value="SusD_RagB"/>
    <property type="match status" value="1"/>
</dbReference>
<dbReference type="EMBL" id="FUZZ01000001">
    <property type="protein sequence ID" value="SKD00615.1"/>
    <property type="molecule type" value="Genomic_DNA"/>
</dbReference>
<comment type="similarity">
    <text evidence="2">Belongs to the SusD family.</text>
</comment>
<sequence length="572" mass="64568">MKYTKYILLLSCLLLGACSKFLDQTPQGVISGDDLNSPANLEKMVTAAYASLGNDHYTAPYSSMWPYGNIRSGDAYKGGDGAGDISDYHFYETFSLNRVDNGSSDLVWFRLYVCIGRVNDALARLNKATETQFPEKVVRQAEMKFLRGHYYFLLKTLFKYVPYIDENAPKETYDTISNRTYSNVELWTKIADDFTFAASHLPDIQPQIGRANKFAAKAYLAKTLLYEAYKQDENNHVTGIDAALLQQVNTLCDEVIASGKYQLAIDYANNFLSKSENGPESLFAIQYSKDDGTPKGRLDYGHALDYPMNQEYGCCGFHSPSSNLVNAFQTGANGLPMFETFNNVNITTEADFHTHTFDPRLDHTVAIPGHPYKYDPAFLYKRAWARAPEVYGSYLSLKEAVLPGDATFQKVPPFMSSSKNWEIIRYADVLLFKAEALIELGRAAEALPLINQVRGRAAASTGLLKQANGTFTSSYKMNTYQPGVNCTWSTDFARQALRWERRLEFAMEGSRFFDLVRWGIAADYLNAYFAVEKTRRAHLNDASFKKGRDEYLPIPLNQINYSKGLYKQNTGW</sequence>
<dbReference type="RefSeq" id="WP_079469120.1">
    <property type="nucleotide sequence ID" value="NZ_FUZZ01000001.1"/>
</dbReference>